<name>A0A9W9VB25_9EURO</name>
<accession>A0A9W9VB25</accession>
<dbReference type="RefSeq" id="XP_056581534.1">
    <property type="nucleotide sequence ID" value="XM_056725284.1"/>
</dbReference>
<protein>
    <submittedName>
        <fullName evidence="2">Uncharacterized protein</fullName>
    </submittedName>
</protein>
<evidence type="ECO:0000256" key="1">
    <source>
        <dbReference type="SAM" id="MobiDB-lite"/>
    </source>
</evidence>
<feature type="region of interest" description="Disordered" evidence="1">
    <location>
        <begin position="1"/>
        <end position="59"/>
    </location>
</feature>
<gene>
    <name evidence="2" type="ORF">N7517_007554</name>
</gene>
<evidence type="ECO:0000313" key="3">
    <source>
        <dbReference type="Proteomes" id="UP001147752"/>
    </source>
</evidence>
<reference evidence="2" key="1">
    <citation type="submission" date="2022-12" db="EMBL/GenBank/DDBJ databases">
        <authorList>
            <person name="Petersen C."/>
        </authorList>
    </citation>
    <scope>NUCLEOTIDE SEQUENCE</scope>
    <source>
        <strain evidence="2">IBT 3081</strain>
    </source>
</reference>
<comment type="caution">
    <text evidence="2">The sequence shown here is derived from an EMBL/GenBank/DDBJ whole genome shotgun (WGS) entry which is preliminary data.</text>
</comment>
<reference evidence="2" key="2">
    <citation type="journal article" date="2023" name="IMA Fungus">
        <title>Comparative genomic study of the Penicillium genus elucidates a diverse pangenome and 15 lateral gene transfer events.</title>
        <authorList>
            <person name="Petersen C."/>
            <person name="Sorensen T."/>
            <person name="Nielsen M.R."/>
            <person name="Sondergaard T.E."/>
            <person name="Sorensen J.L."/>
            <person name="Fitzpatrick D.A."/>
            <person name="Frisvad J.C."/>
            <person name="Nielsen K.L."/>
        </authorList>
    </citation>
    <scope>NUCLEOTIDE SEQUENCE</scope>
    <source>
        <strain evidence="2">IBT 3081</strain>
    </source>
</reference>
<keyword evidence="3" id="KW-1185">Reference proteome</keyword>
<dbReference type="AlphaFoldDB" id="A0A9W9VB25"/>
<sequence length="59" mass="6184">MKGTITANAIHESQLTDSDPAISGTVSGDAAPGFSLRVDDSSSTIPDQEVPHSSRPFRK</sequence>
<organism evidence="2 3">
    <name type="scientific">Penicillium concentricum</name>
    <dbReference type="NCBI Taxonomy" id="293559"/>
    <lineage>
        <taxon>Eukaryota</taxon>
        <taxon>Fungi</taxon>
        <taxon>Dikarya</taxon>
        <taxon>Ascomycota</taxon>
        <taxon>Pezizomycotina</taxon>
        <taxon>Eurotiomycetes</taxon>
        <taxon>Eurotiomycetidae</taxon>
        <taxon>Eurotiales</taxon>
        <taxon>Aspergillaceae</taxon>
        <taxon>Penicillium</taxon>
    </lineage>
</organism>
<dbReference type="EMBL" id="JAPZBT010000002">
    <property type="protein sequence ID" value="KAJ5375548.1"/>
    <property type="molecule type" value="Genomic_DNA"/>
</dbReference>
<dbReference type="GeneID" id="81464467"/>
<dbReference type="Proteomes" id="UP001147752">
    <property type="component" value="Unassembled WGS sequence"/>
</dbReference>
<evidence type="ECO:0000313" key="2">
    <source>
        <dbReference type="EMBL" id="KAJ5375548.1"/>
    </source>
</evidence>
<feature type="compositionally biased region" description="Polar residues" evidence="1">
    <location>
        <begin position="1"/>
        <end position="17"/>
    </location>
</feature>
<proteinExistence type="predicted"/>